<feature type="transmembrane region" description="Helical" evidence="6">
    <location>
        <begin position="116"/>
        <end position="141"/>
    </location>
</feature>
<accession>A0A9P4M6W2</accession>
<evidence type="ECO:0000256" key="6">
    <source>
        <dbReference type="SAM" id="Phobius"/>
    </source>
</evidence>
<dbReference type="Gene3D" id="1.10.4160.10">
    <property type="entry name" value="Hydantoin permease"/>
    <property type="match status" value="1"/>
</dbReference>
<evidence type="ECO:0000256" key="5">
    <source>
        <dbReference type="ARBA" id="ARBA00023136"/>
    </source>
</evidence>
<feature type="transmembrane region" description="Helical" evidence="6">
    <location>
        <begin position="74"/>
        <end position="95"/>
    </location>
</feature>
<evidence type="ECO:0000256" key="1">
    <source>
        <dbReference type="ARBA" id="ARBA00004141"/>
    </source>
</evidence>
<dbReference type="CDD" id="cd11482">
    <property type="entry name" value="SLC-NCS1sbd_NRT1-like"/>
    <property type="match status" value="1"/>
</dbReference>
<keyword evidence="5 6" id="KW-0472">Membrane</keyword>
<dbReference type="PANTHER" id="PTHR30618:SF0">
    <property type="entry name" value="PURINE-URACIL PERMEASE NCS1"/>
    <property type="match status" value="1"/>
</dbReference>
<dbReference type="InterPro" id="IPR001248">
    <property type="entry name" value="Pur-cyt_permease"/>
</dbReference>
<feature type="transmembrane region" description="Helical" evidence="6">
    <location>
        <begin position="199"/>
        <end position="220"/>
    </location>
</feature>
<dbReference type="GO" id="GO:0015205">
    <property type="term" value="F:nucleobase transmembrane transporter activity"/>
    <property type="evidence" value="ECO:0007669"/>
    <property type="project" value="TreeGrafter"/>
</dbReference>
<feature type="transmembrane region" description="Helical" evidence="6">
    <location>
        <begin position="240"/>
        <end position="261"/>
    </location>
</feature>
<dbReference type="InterPro" id="IPR045225">
    <property type="entry name" value="Uracil/uridine/allantoin_perm"/>
</dbReference>
<comment type="similarity">
    <text evidence="2">Belongs to the purine-cytosine permease (2.A.39) family.</text>
</comment>
<dbReference type="PANTHER" id="PTHR30618">
    <property type="entry name" value="NCS1 FAMILY PURINE/PYRIMIDINE TRANSPORTER"/>
    <property type="match status" value="1"/>
</dbReference>
<protein>
    <submittedName>
        <fullName evidence="7">Allantoin permease</fullName>
    </submittedName>
</protein>
<evidence type="ECO:0000256" key="3">
    <source>
        <dbReference type="ARBA" id="ARBA00022692"/>
    </source>
</evidence>
<feature type="transmembrane region" description="Helical" evidence="6">
    <location>
        <begin position="481"/>
        <end position="499"/>
    </location>
</feature>
<dbReference type="AlphaFoldDB" id="A0A9P4M6W2"/>
<feature type="transmembrane region" description="Helical" evidence="6">
    <location>
        <begin position="451"/>
        <end position="469"/>
    </location>
</feature>
<gene>
    <name evidence="7" type="ORF">NA57DRAFT_37693</name>
</gene>
<feature type="transmembrane region" description="Helical" evidence="6">
    <location>
        <begin position="175"/>
        <end position="192"/>
    </location>
</feature>
<keyword evidence="4 6" id="KW-1133">Transmembrane helix</keyword>
<comment type="caution">
    <text evidence="7">The sequence shown here is derived from an EMBL/GenBank/DDBJ whole genome shotgun (WGS) entry which is preliminary data.</text>
</comment>
<reference evidence="7" key="1">
    <citation type="journal article" date="2020" name="Stud. Mycol.">
        <title>101 Dothideomycetes genomes: a test case for predicting lifestyles and emergence of pathogens.</title>
        <authorList>
            <person name="Haridas S."/>
            <person name="Albert R."/>
            <person name="Binder M."/>
            <person name="Bloem J."/>
            <person name="Labutti K."/>
            <person name="Salamov A."/>
            <person name="Andreopoulos B."/>
            <person name="Baker S."/>
            <person name="Barry K."/>
            <person name="Bills G."/>
            <person name="Bluhm B."/>
            <person name="Cannon C."/>
            <person name="Castanera R."/>
            <person name="Culley D."/>
            <person name="Daum C."/>
            <person name="Ezra D."/>
            <person name="Gonzalez J."/>
            <person name="Henrissat B."/>
            <person name="Kuo A."/>
            <person name="Liang C."/>
            <person name="Lipzen A."/>
            <person name="Lutzoni F."/>
            <person name="Magnuson J."/>
            <person name="Mondo S."/>
            <person name="Nolan M."/>
            <person name="Ohm R."/>
            <person name="Pangilinan J."/>
            <person name="Park H.-J."/>
            <person name="Ramirez L."/>
            <person name="Alfaro M."/>
            <person name="Sun H."/>
            <person name="Tritt A."/>
            <person name="Yoshinaga Y."/>
            <person name="Zwiers L.-H."/>
            <person name="Turgeon B."/>
            <person name="Goodwin S."/>
            <person name="Spatafora J."/>
            <person name="Crous P."/>
            <person name="Grigoriev I."/>
        </authorList>
    </citation>
    <scope>NUCLEOTIDE SEQUENCE</scope>
    <source>
        <strain evidence="7">CBS 133067</strain>
    </source>
</reference>
<feature type="transmembrane region" description="Helical" evidence="6">
    <location>
        <begin position="282"/>
        <end position="302"/>
    </location>
</feature>
<keyword evidence="8" id="KW-1185">Reference proteome</keyword>
<keyword evidence="3 6" id="KW-0812">Transmembrane</keyword>
<evidence type="ECO:0000313" key="7">
    <source>
        <dbReference type="EMBL" id="KAF2099748.1"/>
    </source>
</evidence>
<proteinExistence type="inferred from homology"/>
<comment type="subcellular location">
    <subcellularLocation>
        <location evidence="1">Membrane</location>
        <topology evidence="1">Multi-pass membrane protein</topology>
    </subcellularLocation>
</comment>
<evidence type="ECO:0000256" key="2">
    <source>
        <dbReference type="ARBA" id="ARBA00008974"/>
    </source>
</evidence>
<sequence>MGFLGRVDSFLRTKESRFRDINETNQKWGNEDLDPTGPSQRTWISWSYFAFFWAVSFNPVQWNTGASLVNQGLLWWQALLSILVGNLFTATCLVLNSRAAAVYHIGMPVYMRVSAGYYLSFFFIFIRGSVAIIYCATQNYYAGRMMDVLLRAAFGHNWTDLPNHLPASAGITSPQMGAFWIFFVIQFPFMFIHPHNQKWFYYLKSFIAPPVMVGIFGFMVGKNHGLTGAIALTKPVSSSAQGWAFMAGINSVAGSVVTEIVSNPDLARYAKKPSAAGWPQGLAIFMSKSFVIFMGIASSAAARTMYGTAYWNPWDLFDAILDHNWDAGARTAIFLASVVQIFAIIATNLASNCVPTASDLTGLFPRYFNLKRGQVFCVVLSLACVPWKIIASAQSFLTFLGSYVCFLGPILAITITDYFIIRKGNIHIPSVYNGSTSSPYWYWHGFNWRMAIAWIAGFAITIHGLAGSYNIHFSQVSKHMYSLGFPLATTTSAVFYYTLNRIWPVPIYPPEREGEVKSFEALGKTDGFFDDEVSPEEVVPVIIDGVDGIESGPFDYDSKMAHSKEVNF</sequence>
<dbReference type="Proteomes" id="UP000799772">
    <property type="component" value="Unassembled WGS sequence"/>
</dbReference>
<dbReference type="Pfam" id="PF02133">
    <property type="entry name" value="Transp_cyt_pur"/>
    <property type="match status" value="1"/>
</dbReference>
<evidence type="ECO:0000256" key="4">
    <source>
        <dbReference type="ARBA" id="ARBA00022989"/>
    </source>
</evidence>
<organism evidence="7 8">
    <name type="scientific">Rhizodiscina lignyota</name>
    <dbReference type="NCBI Taxonomy" id="1504668"/>
    <lineage>
        <taxon>Eukaryota</taxon>
        <taxon>Fungi</taxon>
        <taxon>Dikarya</taxon>
        <taxon>Ascomycota</taxon>
        <taxon>Pezizomycotina</taxon>
        <taxon>Dothideomycetes</taxon>
        <taxon>Pleosporomycetidae</taxon>
        <taxon>Aulographales</taxon>
        <taxon>Rhizodiscinaceae</taxon>
        <taxon>Rhizodiscina</taxon>
    </lineage>
</organism>
<dbReference type="OrthoDB" id="2018619at2759"/>
<feature type="transmembrane region" description="Helical" evidence="6">
    <location>
        <begin position="399"/>
        <end position="420"/>
    </location>
</feature>
<name>A0A9P4M6W2_9PEZI</name>
<dbReference type="EMBL" id="ML978125">
    <property type="protein sequence ID" value="KAF2099748.1"/>
    <property type="molecule type" value="Genomic_DNA"/>
</dbReference>
<feature type="transmembrane region" description="Helical" evidence="6">
    <location>
        <begin position="332"/>
        <end position="354"/>
    </location>
</feature>
<dbReference type="GO" id="GO:0005886">
    <property type="term" value="C:plasma membrane"/>
    <property type="evidence" value="ECO:0007669"/>
    <property type="project" value="TreeGrafter"/>
</dbReference>
<evidence type="ECO:0000313" key="8">
    <source>
        <dbReference type="Proteomes" id="UP000799772"/>
    </source>
</evidence>